<evidence type="ECO:0000313" key="2">
    <source>
        <dbReference type="Proteomes" id="UP000660611"/>
    </source>
</evidence>
<name>A0A919Q2I9_9ACTN</name>
<evidence type="ECO:0000313" key="1">
    <source>
        <dbReference type="EMBL" id="GIG53103.1"/>
    </source>
</evidence>
<keyword evidence="2" id="KW-1185">Reference proteome</keyword>
<gene>
    <name evidence="1" type="ORF">Dsi01nite_111440</name>
</gene>
<proteinExistence type="predicted"/>
<comment type="caution">
    <text evidence="1">The sequence shown here is derived from an EMBL/GenBank/DDBJ whole genome shotgun (WGS) entry which is preliminary data.</text>
</comment>
<accession>A0A919Q2I9</accession>
<organism evidence="1 2">
    <name type="scientific">Dactylosporangium siamense</name>
    <dbReference type="NCBI Taxonomy" id="685454"/>
    <lineage>
        <taxon>Bacteria</taxon>
        <taxon>Bacillati</taxon>
        <taxon>Actinomycetota</taxon>
        <taxon>Actinomycetes</taxon>
        <taxon>Micromonosporales</taxon>
        <taxon>Micromonosporaceae</taxon>
        <taxon>Dactylosporangium</taxon>
    </lineage>
</organism>
<dbReference type="Proteomes" id="UP000660611">
    <property type="component" value="Unassembled WGS sequence"/>
</dbReference>
<dbReference type="AlphaFoldDB" id="A0A919Q2I9"/>
<sequence length="75" mass="8582">MARQSTAARYVGEVVAECARWGRPISHRAALEYVRWIAADLADHHRVARRRVWASGTMPLAYEVAVHIWRVITGR</sequence>
<protein>
    <submittedName>
        <fullName evidence="1">Uncharacterized protein</fullName>
    </submittedName>
</protein>
<dbReference type="EMBL" id="BONQ01000211">
    <property type="protein sequence ID" value="GIG53103.1"/>
    <property type="molecule type" value="Genomic_DNA"/>
</dbReference>
<reference evidence="1" key="1">
    <citation type="submission" date="2021-01" db="EMBL/GenBank/DDBJ databases">
        <title>Whole genome shotgun sequence of Dactylosporangium siamense NBRC 106093.</title>
        <authorList>
            <person name="Komaki H."/>
            <person name="Tamura T."/>
        </authorList>
    </citation>
    <scope>NUCLEOTIDE SEQUENCE</scope>
    <source>
        <strain evidence="1">NBRC 106093</strain>
    </source>
</reference>